<dbReference type="GO" id="GO:1904680">
    <property type="term" value="F:peptide transmembrane transporter activity"/>
    <property type="evidence" value="ECO:0007669"/>
    <property type="project" value="TreeGrafter"/>
</dbReference>
<evidence type="ECO:0000256" key="3">
    <source>
        <dbReference type="ARBA" id="ARBA00022729"/>
    </source>
</evidence>
<evidence type="ECO:0000256" key="2">
    <source>
        <dbReference type="ARBA" id="ARBA00022448"/>
    </source>
</evidence>
<dbReference type="InterPro" id="IPR000914">
    <property type="entry name" value="SBP_5_dom"/>
</dbReference>
<organism evidence="7 8">
    <name type="scientific">Candidatus Nealsonbacteria bacterium CG_4_9_14_0_8_um_filter_35_12</name>
    <dbReference type="NCBI Taxonomy" id="1974692"/>
    <lineage>
        <taxon>Bacteria</taxon>
        <taxon>Candidatus Nealsoniibacteriota</taxon>
    </lineage>
</organism>
<dbReference type="GO" id="GO:0015833">
    <property type="term" value="P:peptide transport"/>
    <property type="evidence" value="ECO:0007669"/>
    <property type="project" value="TreeGrafter"/>
</dbReference>
<sequence length="659" mass="76727">MKLLNLEIKKWPSKSQWRQFFRILTKSEKILFFLFFFLALGSLIFLLINFYFENTEIKPARGGNFVEGVIGSPRFINPLYAPLNEVDQDLTELLFSGLMKYNEKGEIIPDLGQCEIKEEGKVYECYLKENIFWHDGEKLTADDVIFTIKIVQDPAYQSPLRVNWLGIEVEKISDLAVRFKLKNPYPPFLEYLTIKILPKHIWENVSAQSFALSDYNLKPIGPGPYQFKELKRDEFGKPISLTLILNPRYFGKIPNFSQVTFRFFEKEKDLILAYQAKEIQGFSLLDPKLLNELCCHFAFSLPRYFAIFFNPGKSKVLAEREVREALNYGTNKKEILEKVIENQGEVVDSPILPEIYNFAQPNKTYQFDLEKAKEILDKAGFKENEGGKRIKTLKTELEFQFQSDLKTGSRGKEVEELQKCLAKDPEIYPTGEITGFFGNSTKEAVILFQEKYKKEILEPWGFEKGTGLVSKTTRDKLNEICFEKPVETLPLSFTLVTVEQPFLIEMANLLKEQWKTLGVEVNIQTFDLPTLEREIIKPRNYEALLFGQVLGSILDPYPFWHSLQKIDPGLNLALYENKEVDKLLEEGRKTQDLIERKKIYEEFQNLLIEDSPAVFLLNPDYIYFVSPEIKGIKEGLIVDPSKRFSQIENWYIKTKRVWK</sequence>
<dbReference type="InterPro" id="IPR036366">
    <property type="entry name" value="PGBDSf"/>
</dbReference>
<dbReference type="GO" id="GO:0043190">
    <property type="term" value="C:ATP-binding cassette (ABC) transporter complex"/>
    <property type="evidence" value="ECO:0007669"/>
    <property type="project" value="InterPro"/>
</dbReference>
<gene>
    <name evidence="7" type="ORF">CO077_01005</name>
</gene>
<keyword evidence="4" id="KW-0812">Transmembrane</keyword>
<evidence type="ECO:0000313" key="7">
    <source>
        <dbReference type="EMBL" id="PJB99570.1"/>
    </source>
</evidence>
<feature type="domain" description="Peptidoglycan binding-like" evidence="6">
    <location>
        <begin position="410"/>
        <end position="452"/>
    </location>
</feature>
<dbReference type="PANTHER" id="PTHR30290">
    <property type="entry name" value="PERIPLASMIC BINDING COMPONENT OF ABC TRANSPORTER"/>
    <property type="match status" value="1"/>
</dbReference>
<protein>
    <submittedName>
        <fullName evidence="7">Uncharacterized protein</fullName>
    </submittedName>
</protein>
<keyword evidence="2" id="KW-0813">Transport</keyword>
<keyword evidence="4" id="KW-0472">Membrane</keyword>
<proteinExistence type="inferred from homology"/>
<keyword evidence="4" id="KW-1133">Transmembrane helix</keyword>
<dbReference type="Pfam" id="PF01471">
    <property type="entry name" value="PG_binding_1"/>
    <property type="match status" value="1"/>
</dbReference>
<dbReference type="InterPro" id="IPR002477">
    <property type="entry name" value="Peptidoglycan-bd-like"/>
</dbReference>
<evidence type="ECO:0000259" key="5">
    <source>
        <dbReference type="Pfam" id="PF00496"/>
    </source>
</evidence>
<dbReference type="PIRSF" id="PIRSF002741">
    <property type="entry name" value="MppA"/>
    <property type="match status" value="1"/>
</dbReference>
<dbReference type="Proteomes" id="UP000228875">
    <property type="component" value="Unassembled WGS sequence"/>
</dbReference>
<dbReference type="Gene3D" id="1.10.101.10">
    <property type="entry name" value="PGBD-like superfamily/PGBD"/>
    <property type="match status" value="1"/>
</dbReference>
<dbReference type="PANTHER" id="PTHR30290:SF9">
    <property type="entry name" value="OLIGOPEPTIDE-BINDING PROTEIN APPA"/>
    <property type="match status" value="1"/>
</dbReference>
<comment type="similarity">
    <text evidence="1">Belongs to the bacterial solute-binding protein 5 family.</text>
</comment>
<dbReference type="Pfam" id="PF00496">
    <property type="entry name" value="SBP_bac_5"/>
    <property type="match status" value="1"/>
</dbReference>
<feature type="domain" description="Solute-binding protein family 5" evidence="5">
    <location>
        <begin position="107"/>
        <end position="402"/>
    </location>
</feature>
<evidence type="ECO:0000313" key="8">
    <source>
        <dbReference type="Proteomes" id="UP000228875"/>
    </source>
</evidence>
<dbReference type="GO" id="GO:0042597">
    <property type="term" value="C:periplasmic space"/>
    <property type="evidence" value="ECO:0007669"/>
    <property type="project" value="UniProtKB-ARBA"/>
</dbReference>
<keyword evidence="3" id="KW-0732">Signal</keyword>
<evidence type="ECO:0000256" key="1">
    <source>
        <dbReference type="ARBA" id="ARBA00005695"/>
    </source>
</evidence>
<reference evidence="8" key="1">
    <citation type="submission" date="2017-09" db="EMBL/GenBank/DDBJ databases">
        <title>Depth-based differentiation of microbial function through sediment-hosted aquifers and enrichment of novel symbionts in the deep terrestrial subsurface.</title>
        <authorList>
            <person name="Probst A.J."/>
            <person name="Ladd B."/>
            <person name="Jarett J.K."/>
            <person name="Geller-Mcgrath D.E."/>
            <person name="Sieber C.M.K."/>
            <person name="Emerson J.B."/>
            <person name="Anantharaman K."/>
            <person name="Thomas B.C."/>
            <person name="Malmstrom R."/>
            <person name="Stieglmeier M."/>
            <person name="Klingl A."/>
            <person name="Woyke T."/>
            <person name="Ryan C.M."/>
            <person name="Banfield J.F."/>
        </authorList>
    </citation>
    <scope>NUCLEOTIDE SEQUENCE [LARGE SCALE GENOMIC DNA]</scope>
</reference>
<dbReference type="SUPFAM" id="SSF47090">
    <property type="entry name" value="PGBD-like"/>
    <property type="match status" value="1"/>
</dbReference>
<evidence type="ECO:0000259" key="6">
    <source>
        <dbReference type="Pfam" id="PF01471"/>
    </source>
</evidence>
<accession>A0A2M8DN87</accession>
<dbReference type="AlphaFoldDB" id="A0A2M8DN87"/>
<dbReference type="SUPFAM" id="SSF53850">
    <property type="entry name" value="Periplasmic binding protein-like II"/>
    <property type="match status" value="2"/>
</dbReference>
<dbReference type="Gene3D" id="3.10.105.10">
    <property type="entry name" value="Dipeptide-binding Protein, Domain 3"/>
    <property type="match status" value="1"/>
</dbReference>
<dbReference type="InterPro" id="IPR030678">
    <property type="entry name" value="Peptide/Ni-bd"/>
</dbReference>
<comment type="caution">
    <text evidence="7">The sequence shown here is derived from an EMBL/GenBank/DDBJ whole genome shotgun (WGS) entry which is preliminary data.</text>
</comment>
<feature type="transmembrane region" description="Helical" evidence="4">
    <location>
        <begin position="30"/>
        <end position="52"/>
    </location>
</feature>
<dbReference type="EMBL" id="PFTB01000024">
    <property type="protein sequence ID" value="PJB99570.1"/>
    <property type="molecule type" value="Genomic_DNA"/>
</dbReference>
<evidence type="ECO:0000256" key="4">
    <source>
        <dbReference type="SAM" id="Phobius"/>
    </source>
</evidence>
<dbReference type="InterPro" id="IPR039424">
    <property type="entry name" value="SBP_5"/>
</dbReference>
<dbReference type="Gene3D" id="3.40.190.10">
    <property type="entry name" value="Periplasmic binding protein-like II"/>
    <property type="match status" value="1"/>
</dbReference>
<dbReference type="InterPro" id="IPR036365">
    <property type="entry name" value="PGBD-like_sf"/>
</dbReference>
<name>A0A2M8DN87_9BACT</name>